<keyword evidence="1" id="KW-0472">Membrane</keyword>
<reference evidence="2 3" key="1">
    <citation type="submission" date="2018-04" db="EMBL/GenBank/DDBJ databases">
        <title>Pedobacter chongqingensis sp. nov., isolated from a rottenly hemp rope.</title>
        <authorList>
            <person name="Cai Y."/>
        </authorList>
    </citation>
    <scope>NUCLEOTIDE SEQUENCE [LARGE SCALE GENOMIC DNA]</scope>
    <source>
        <strain evidence="2 3">FJ4-8</strain>
    </source>
</reference>
<evidence type="ECO:0000313" key="3">
    <source>
        <dbReference type="Proteomes" id="UP000245647"/>
    </source>
</evidence>
<comment type="caution">
    <text evidence="2">The sequence shown here is derived from an EMBL/GenBank/DDBJ whole genome shotgun (WGS) entry which is preliminary data.</text>
</comment>
<sequence length="245" mass="28574">MHNNYKSRYKIQEIYVWSVTFINIKPLTEIQVITIKKLISMHWVKKIMLAVVCVLIVWSCNSQDMENPKTLGGENFRLDKLTFNEKPAALFGRNKYYKTTISDDDGSVVACNYIISKKDNPEVKVSLGDIDVSRYKYDFKVNKQNMLIGVSISFTSKQNMTENILKNINNEFGKYRIDIYQAYENPSVYRWESSDKIIHFTCATSEGEYVYSISILSRKFDCSSFPLERVFVGEDICLKKYTRNK</sequence>
<protein>
    <submittedName>
        <fullName evidence="2">Uncharacterized protein</fullName>
    </submittedName>
</protein>
<accession>A0A2U2PL02</accession>
<dbReference type="AlphaFoldDB" id="A0A2U2PL02"/>
<proteinExistence type="predicted"/>
<gene>
    <name evidence="2" type="ORF">DDR33_03010</name>
</gene>
<name>A0A2U2PL02_9SPHI</name>
<dbReference type="EMBL" id="QEAS01000002">
    <property type="protein sequence ID" value="PWG82008.1"/>
    <property type="molecule type" value="Genomic_DNA"/>
</dbReference>
<evidence type="ECO:0000256" key="1">
    <source>
        <dbReference type="SAM" id="Phobius"/>
    </source>
</evidence>
<keyword evidence="1" id="KW-1133">Transmembrane helix</keyword>
<keyword evidence="1" id="KW-0812">Transmembrane</keyword>
<organism evidence="2 3">
    <name type="scientific">Pararcticibacter amylolyticus</name>
    <dbReference type="NCBI Taxonomy" id="2173175"/>
    <lineage>
        <taxon>Bacteria</taxon>
        <taxon>Pseudomonadati</taxon>
        <taxon>Bacteroidota</taxon>
        <taxon>Sphingobacteriia</taxon>
        <taxon>Sphingobacteriales</taxon>
        <taxon>Sphingobacteriaceae</taxon>
        <taxon>Pararcticibacter</taxon>
    </lineage>
</organism>
<dbReference type="Proteomes" id="UP000245647">
    <property type="component" value="Unassembled WGS sequence"/>
</dbReference>
<keyword evidence="3" id="KW-1185">Reference proteome</keyword>
<evidence type="ECO:0000313" key="2">
    <source>
        <dbReference type="EMBL" id="PWG82008.1"/>
    </source>
</evidence>
<feature type="transmembrane region" description="Helical" evidence="1">
    <location>
        <begin position="43"/>
        <end position="59"/>
    </location>
</feature>